<reference evidence="3" key="1">
    <citation type="submission" date="2024-06" db="EMBL/GenBank/DDBJ databases">
        <authorList>
            <person name="Ryan C."/>
        </authorList>
    </citation>
    <scope>NUCLEOTIDE SEQUENCE [LARGE SCALE GENOMIC DNA]</scope>
</reference>
<dbReference type="AlphaFoldDB" id="A0ABC9BKE1"/>
<protein>
    <submittedName>
        <fullName evidence="2">Uncharacterized protein</fullName>
    </submittedName>
</protein>
<feature type="compositionally biased region" description="Low complexity" evidence="1">
    <location>
        <begin position="43"/>
        <end position="67"/>
    </location>
</feature>
<dbReference type="CDD" id="cd00121">
    <property type="entry name" value="MATH"/>
    <property type="match status" value="1"/>
</dbReference>
<reference evidence="2 3" key="2">
    <citation type="submission" date="2024-10" db="EMBL/GenBank/DDBJ databases">
        <authorList>
            <person name="Ryan C."/>
        </authorList>
    </citation>
    <scope>NUCLEOTIDE SEQUENCE [LARGE SCALE GENOMIC DNA]</scope>
</reference>
<sequence length="126" mass="13336">MNPPSITMTASRCAPDTAHGRHVFEIAGYSLTKGIGAGNFIQSTPTTGASSTTPTGSTPTTTTYTITTPDPMTTMACAGQWGFGMFKLRSDLERSVFPREDRLVIQCDISVVTGMAVVSSRSEPVL</sequence>
<dbReference type="Proteomes" id="UP001497457">
    <property type="component" value="Chromosome 26rd"/>
</dbReference>
<feature type="region of interest" description="Disordered" evidence="1">
    <location>
        <begin position="42"/>
        <end position="67"/>
    </location>
</feature>
<organism evidence="2 3">
    <name type="scientific">Urochloa decumbens</name>
    <dbReference type="NCBI Taxonomy" id="240449"/>
    <lineage>
        <taxon>Eukaryota</taxon>
        <taxon>Viridiplantae</taxon>
        <taxon>Streptophyta</taxon>
        <taxon>Embryophyta</taxon>
        <taxon>Tracheophyta</taxon>
        <taxon>Spermatophyta</taxon>
        <taxon>Magnoliopsida</taxon>
        <taxon>Liliopsida</taxon>
        <taxon>Poales</taxon>
        <taxon>Poaceae</taxon>
        <taxon>PACMAD clade</taxon>
        <taxon>Panicoideae</taxon>
        <taxon>Panicodae</taxon>
        <taxon>Paniceae</taxon>
        <taxon>Melinidinae</taxon>
        <taxon>Urochloa</taxon>
    </lineage>
</organism>
<evidence type="ECO:0000313" key="2">
    <source>
        <dbReference type="EMBL" id="CAL5003183.1"/>
    </source>
</evidence>
<dbReference type="EMBL" id="OZ075136">
    <property type="protein sequence ID" value="CAL5003183.1"/>
    <property type="molecule type" value="Genomic_DNA"/>
</dbReference>
<evidence type="ECO:0000256" key="1">
    <source>
        <dbReference type="SAM" id="MobiDB-lite"/>
    </source>
</evidence>
<keyword evidence="3" id="KW-1185">Reference proteome</keyword>
<gene>
    <name evidence="2" type="ORF">URODEC1_LOCUS66291</name>
</gene>
<dbReference type="InterPro" id="IPR002083">
    <property type="entry name" value="MATH/TRAF_dom"/>
</dbReference>
<dbReference type="SUPFAM" id="SSF49599">
    <property type="entry name" value="TRAF domain-like"/>
    <property type="match status" value="1"/>
</dbReference>
<proteinExistence type="predicted"/>
<evidence type="ECO:0000313" key="3">
    <source>
        <dbReference type="Proteomes" id="UP001497457"/>
    </source>
</evidence>
<name>A0ABC9BKE1_9POAL</name>
<accession>A0ABC9BKE1</accession>